<protein>
    <recommendedName>
        <fullName evidence="3">Transposase</fullName>
    </recommendedName>
</protein>
<evidence type="ECO:0000313" key="1">
    <source>
        <dbReference type="EMBL" id="GAA1305434.1"/>
    </source>
</evidence>
<gene>
    <name evidence="1" type="ORF">GCM10009579_89000</name>
</gene>
<comment type="caution">
    <text evidence="1">The sequence shown here is derived from an EMBL/GenBank/DDBJ whole genome shotgun (WGS) entry which is preliminary data.</text>
</comment>
<reference evidence="1 2" key="1">
    <citation type="journal article" date="2019" name="Int. J. Syst. Evol. Microbiol.">
        <title>The Global Catalogue of Microorganisms (GCM) 10K type strain sequencing project: providing services to taxonomists for standard genome sequencing and annotation.</title>
        <authorList>
            <consortium name="The Broad Institute Genomics Platform"/>
            <consortium name="The Broad Institute Genome Sequencing Center for Infectious Disease"/>
            <person name="Wu L."/>
            <person name="Ma J."/>
        </authorList>
    </citation>
    <scope>NUCLEOTIDE SEQUENCE [LARGE SCALE GENOMIC DNA]</scope>
    <source>
        <strain evidence="1 2">JCM 11448</strain>
    </source>
</reference>
<organism evidence="1 2">
    <name type="scientific">Streptomyces javensis</name>
    <dbReference type="NCBI Taxonomy" id="114698"/>
    <lineage>
        <taxon>Bacteria</taxon>
        <taxon>Bacillati</taxon>
        <taxon>Actinomycetota</taxon>
        <taxon>Actinomycetes</taxon>
        <taxon>Kitasatosporales</taxon>
        <taxon>Streptomycetaceae</taxon>
        <taxon>Streptomyces</taxon>
        <taxon>Streptomyces violaceusniger group</taxon>
    </lineage>
</organism>
<dbReference type="EMBL" id="BAAAIH010000122">
    <property type="protein sequence ID" value="GAA1305434.1"/>
    <property type="molecule type" value="Genomic_DNA"/>
</dbReference>
<evidence type="ECO:0000313" key="2">
    <source>
        <dbReference type="Proteomes" id="UP001500282"/>
    </source>
</evidence>
<accession>A0ABN1XF25</accession>
<evidence type="ECO:0008006" key="3">
    <source>
        <dbReference type="Google" id="ProtNLM"/>
    </source>
</evidence>
<name>A0ABN1XF25_9ACTN</name>
<sequence>MALRFVGIDPDTDHDHCPTVWADEEAGELVLQGWKASPELRVACESNTPANGTIPDSEEVIRIPARMAPMIRKACDAVERSAVQ</sequence>
<dbReference type="Proteomes" id="UP001500282">
    <property type="component" value="Unassembled WGS sequence"/>
</dbReference>
<keyword evidence="2" id="KW-1185">Reference proteome</keyword>
<proteinExistence type="predicted"/>